<feature type="transmembrane region" description="Helical" evidence="1">
    <location>
        <begin position="12"/>
        <end position="36"/>
    </location>
</feature>
<dbReference type="InterPro" id="IPR050706">
    <property type="entry name" value="Cyclic-di-GMP_PDE-like"/>
</dbReference>
<evidence type="ECO:0000313" key="5">
    <source>
        <dbReference type="EMBL" id="BEP27794.1"/>
    </source>
</evidence>
<dbReference type="EMBL" id="AP028654">
    <property type="protein sequence ID" value="BEP27794.1"/>
    <property type="molecule type" value="Genomic_DNA"/>
</dbReference>
<dbReference type="GO" id="GO:0007165">
    <property type="term" value="P:signal transduction"/>
    <property type="evidence" value="ECO:0007669"/>
    <property type="project" value="InterPro"/>
</dbReference>
<protein>
    <submittedName>
        <fullName evidence="5">Uncharacterized protein</fullName>
    </submittedName>
</protein>
<dbReference type="Pfam" id="PF00563">
    <property type="entry name" value="EAL"/>
    <property type="match status" value="1"/>
</dbReference>
<dbReference type="InterPro" id="IPR001633">
    <property type="entry name" value="EAL_dom"/>
</dbReference>
<dbReference type="SMART" id="SM00052">
    <property type="entry name" value="EAL"/>
    <property type="match status" value="1"/>
</dbReference>
<organism evidence="5 6">
    <name type="scientific">Helicovermis profundi</name>
    <dbReference type="NCBI Taxonomy" id="3065157"/>
    <lineage>
        <taxon>Bacteria</taxon>
        <taxon>Bacillati</taxon>
        <taxon>Bacillota</taxon>
        <taxon>Clostridia</taxon>
        <taxon>Helicovermis</taxon>
    </lineage>
</organism>
<proteinExistence type="predicted"/>
<sequence>MIKLINKIKSSINIKITLVTALIVAIYIAFMGVFIVNSMTNLKGGVLKGINTELSNLSNEYYDNYLNEISKNISNYLDNVIGEIHLLSGITQTYFDNDKELSEVTKVMKNNMFFKDNLKYNKAWYENSSNEPATVFITRKLFDKNNKINPKAQSFIDKTIFLDLILPSFSTNGVNKLQVYYQGGKNNEIFRISPWTDIGNDIYKVYPDFFDIPIWDTFNPGLAEEWEKLIKESKGDMDKINSYYRVTPPVQDGVTGKIVLTVSQPLATNNYSEFAGTVSMDVPIDDLISIVNNVKIGKNGFAFLSQSNGNMFAVNKTGENILGLLSTDKNINDSKKGFNSLERYLKDSKYADVVSLNVEDIISSTYKRISIEGKDYIAIAKKIPIYNSWTPEKGFFKENWILGFIVPYDEVFNMYNNTRDNVNNKLTDTIKNIIISYLVVFIVLIMIIAFINKNITKNLNKLVEATNQVKMKNYDFDIEIDSGDEVGKLASSFNSMIMDIRGTFETLKLQNEKLYEEISERKKKDRIINYLENFDSATDLPNKKMLLNYLNDLKIKNNGIVSLIVIGIDDFRKINEAYSYKFGDELMKMISKRLEKFNFDDNLLFKLGGDEFGFILEAENYNKIVLEIEKIQEELHSKYFVDEKEITVYSSIGISTFPYDSNDPLDIFKFASTAMVHAKDFNKGGYEFYNEEMNKSAINRMEMISELRNALNNNEFYMVYQPIVDSYSLGWNSVEALIRWKNEKLGRVSPITFIPLLEETKHIVEVGKWIIKESLTNIKKIHDSGYKNLTVSINLSVVQFLEGDLIGYIKNTIEEIGINPQKVTFEITESLFIEDINYVKKLLMDLKKIGCSISVDDFGTGYSSLSYIKHLPLSKLKIDKSFIDELTSEEGEVITNAIIGLAKNLSLTVIAEGVELEDQYEYLKEKGCEEIQGYLFSKPIEFSELKKTIKDNYRK</sequence>
<dbReference type="NCBIfam" id="TIGR00254">
    <property type="entry name" value="GGDEF"/>
    <property type="match status" value="1"/>
</dbReference>
<dbReference type="Proteomes" id="UP001321786">
    <property type="component" value="Chromosome"/>
</dbReference>
<evidence type="ECO:0000259" key="3">
    <source>
        <dbReference type="PROSITE" id="PS50885"/>
    </source>
</evidence>
<dbReference type="Gene3D" id="6.10.340.10">
    <property type="match status" value="1"/>
</dbReference>
<name>A0AAU9EIS0_9FIRM</name>
<dbReference type="Gene3D" id="3.30.450.20">
    <property type="entry name" value="PAS domain"/>
    <property type="match status" value="1"/>
</dbReference>
<dbReference type="CDD" id="cd18773">
    <property type="entry name" value="PDC1_HK_sensor"/>
    <property type="match status" value="1"/>
</dbReference>
<dbReference type="RefSeq" id="WP_338536163.1">
    <property type="nucleotide sequence ID" value="NZ_AP028654.1"/>
</dbReference>
<evidence type="ECO:0000259" key="4">
    <source>
        <dbReference type="PROSITE" id="PS50887"/>
    </source>
</evidence>
<feature type="domain" description="GGDEF" evidence="4">
    <location>
        <begin position="559"/>
        <end position="691"/>
    </location>
</feature>
<dbReference type="GO" id="GO:0071111">
    <property type="term" value="F:cyclic-guanylate-specific phosphodiesterase activity"/>
    <property type="evidence" value="ECO:0007669"/>
    <property type="project" value="InterPro"/>
</dbReference>
<dbReference type="AlphaFoldDB" id="A0AAU9EIS0"/>
<dbReference type="CDD" id="cd01949">
    <property type="entry name" value="GGDEF"/>
    <property type="match status" value="1"/>
</dbReference>
<feature type="domain" description="EAL" evidence="2">
    <location>
        <begin position="700"/>
        <end position="953"/>
    </location>
</feature>
<dbReference type="Pfam" id="PF00672">
    <property type="entry name" value="HAMP"/>
    <property type="match status" value="1"/>
</dbReference>
<dbReference type="Gene3D" id="3.20.20.450">
    <property type="entry name" value="EAL domain"/>
    <property type="match status" value="1"/>
</dbReference>
<dbReference type="SUPFAM" id="SSF141868">
    <property type="entry name" value="EAL domain-like"/>
    <property type="match status" value="1"/>
</dbReference>
<dbReference type="InterPro" id="IPR029787">
    <property type="entry name" value="Nucleotide_cyclase"/>
</dbReference>
<dbReference type="SUPFAM" id="SSF55073">
    <property type="entry name" value="Nucleotide cyclase"/>
    <property type="match status" value="1"/>
</dbReference>
<dbReference type="InterPro" id="IPR000160">
    <property type="entry name" value="GGDEF_dom"/>
</dbReference>
<evidence type="ECO:0000259" key="2">
    <source>
        <dbReference type="PROSITE" id="PS50883"/>
    </source>
</evidence>
<dbReference type="CDD" id="cd01948">
    <property type="entry name" value="EAL"/>
    <property type="match status" value="1"/>
</dbReference>
<feature type="transmembrane region" description="Helical" evidence="1">
    <location>
        <begin position="433"/>
        <end position="451"/>
    </location>
</feature>
<dbReference type="SMART" id="SM00304">
    <property type="entry name" value="HAMP"/>
    <property type="match status" value="1"/>
</dbReference>
<feature type="domain" description="HAMP" evidence="3">
    <location>
        <begin position="453"/>
        <end position="505"/>
    </location>
</feature>
<keyword evidence="1" id="KW-0472">Membrane</keyword>
<keyword evidence="6" id="KW-1185">Reference proteome</keyword>
<dbReference type="SUPFAM" id="SSF158472">
    <property type="entry name" value="HAMP domain-like"/>
    <property type="match status" value="1"/>
</dbReference>
<keyword evidence="1" id="KW-0812">Transmembrane</keyword>
<evidence type="ECO:0000313" key="6">
    <source>
        <dbReference type="Proteomes" id="UP001321786"/>
    </source>
</evidence>
<keyword evidence="1" id="KW-1133">Transmembrane helix</keyword>
<dbReference type="GO" id="GO:0016020">
    <property type="term" value="C:membrane"/>
    <property type="evidence" value="ECO:0007669"/>
    <property type="project" value="InterPro"/>
</dbReference>
<dbReference type="PROSITE" id="PS50885">
    <property type="entry name" value="HAMP"/>
    <property type="match status" value="1"/>
</dbReference>
<dbReference type="PROSITE" id="PS50887">
    <property type="entry name" value="GGDEF"/>
    <property type="match status" value="1"/>
</dbReference>
<dbReference type="SMART" id="SM00267">
    <property type="entry name" value="GGDEF"/>
    <property type="match status" value="1"/>
</dbReference>
<dbReference type="InterPro" id="IPR043128">
    <property type="entry name" value="Rev_trsase/Diguanyl_cyclase"/>
</dbReference>
<dbReference type="PANTHER" id="PTHR33121:SF70">
    <property type="entry name" value="SIGNALING PROTEIN YKOW"/>
    <property type="match status" value="1"/>
</dbReference>
<dbReference type="InterPro" id="IPR035919">
    <property type="entry name" value="EAL_sf"/>
</dbReference>
<dbReference type="PANTHER" id="PTHR33121">
    <property type="entry name" value="CYCLIC DI-GMP PHOSPHODIESTERASE PDEF"/>
    <property type="match status" value="1"/>
</dbReference>
<dbReference type="PROSITE" id="PS50883">
    <property type="entry name" value="EAL"/>
    <property type="match status" value="1"/>
</dbReference>
<dbReference type="Gene3D" id="3.30.70.270">
    <property type="match status" value="1"/>
</dbReference>
<dbReference type="Pfam" id="PF00990">
    <property type="entry name" value="GGDEF"/>
    <property type="match status" value="1"/>
</dbReference>
<evidence type="ECO:0000256" key="1">
    <source>
        <dbReference type="SAM" id="Phobius"/>
    </source>
</evidence>
<reference evidence="5 6" key="1">
    <citation type="submission" date="2023-08" db="EMBL/GenBank/DDBJ databases">
        <title>Helicovermis profunda gen. nov., sp. nov., a novel mesophilic, fermentative bacterium within the Bacillota from a deep-sea hydrothermal vent chimney.</title>
        <authorList>
            <person name="Miyazaki U."/>
            <person name="Mizutani D."/>
            <person name="Hashimoto Y."/>
            <person name="Tame A."/>
            <person name="Sawayama S."/>
            <person name="Miyazaki J."/>
            <person name="Takai K."/>
            <person name="Nakagawa S."/>
        </authorList>
    </citation>
    <scope>NUCLEOTIDE SEQUENCE [LARGE SCALE GENOMIC DNA]</scope>
    <source>
        <strain evidence="5 6">S502</strain>
    </source>
</reference>
<dbReference type="InterPro" id="IPR003660">
    <property type="entry name" value="HAMP_dom"/>
</dbReference>
<accession>A0AAU9EIS0</accession>
<gene>
    <name evidence="5" type="ORF">HLPR_01250</name>
</gene>
<dbReference type="CDD" id="cd06225">
    <property type="entry name" value="HAMP"/>
    <property type="match status" value="1"/>
</dbReference>
<dbReference type="KEGG" id="hprf:HLPR_01250"/>